<dbReference type="Proteomes" id="UP000582837">
    <property type="component" value="Unassembled WGS sequence"/>
</dbReference>
<accession>A0A841GX91</accession>
<reference evidence="2 3" key="1">
    <citation type="submission" date="2020-08" db="EMBL/GenBank/DDBJ databases">
        <title>Genomic Encyclopedia of Type Strains, Phase IV (KMG-IV): sequencing the most valuable type-strain genomes for metagenomic binning, comparative biology and taxonomic classification.</title>
        <authorList>
            <person name="Goeker M."/>
        </authorList>
    </citation>
    <scope>NUCLEOTIDE SEQUENCE [LARGE SCALE GENOMIC DNA]</scope>
    <source>
        <strain evidence="2 3">DSM 29007</strain>
    </source>
</reference>
<sequence>MKSPHDADLPPEADSPPLSAAAPRVRAPFSRPRPPRPALASTRAVALSVAAHAVLAIVLLLMPDSEPPVPVSATDGQATEAVQFVDVSEWGGLAAGGDAGVPDAIPAPEISAGAMDSILDGTRAPLAYPQSVPAGIRGGLPATGPRAGGGGAAGRAQGGVPGTGAGTAGGAGQGAGGANGRNPLSVEYGDERLVVTPGAIPERQMSREERYQRHFEAAINAMNDSVADEAERRRRLTDWTFTDRNGKKWGLDDRGPVVNGVRVPAPRPQMGRRSRELEEADRRERSQRGEIDRQSDQIDRDRNRRERGQATRDRENERRRREREQTATTTNPPATP</sequence>
<feature type="compositionally biased region" description="Basic and acidic residues" evidence="1">
    <location>
        <begin position="273"/>
        <end position="325"/>
    </location>
</feature>
<feature type="region of interest" description="Disordered" evidence="1">
    <location>
        <begin position="226"/>
        <end position="336"/>
    </location>
</feature>
<proteinExistence type="predicted"/>
<feature type="compositionally biased region" description="Low complexity" evidence="1">
    <location>
        <begin position="19"/>
        <end position="30"/>
    </location>
</feature>
<feature type="region of interest" description="Disordered" evidence="1">
    <location>
        <begin position="138"/>
        <end position="184"/>
    </location>
</feature>
<feature type="compositionally biased region" description="Low complexity" evidence="1">
    <location>
        <begin position="326"/>
        <end position="336"/>
    </location>
</feature>
<feature type="region of interest" description="Disordered" evidence="1">
    <location>
        <begin position="1"/>
        <end position="37"/>
    </location>
</feature>
<feature type="compositionally biased region" description="Basic and acidic residues" evidence="1">
    <location>
        <begin position="244"/>
        <end position="255"/>
    </location>
</feature>
<evidence type="ECO:0000313" key="2">
    <source>
        <dbReference type="EMBL" id="MBB6069596.1"/>
    </source>
</evidence>
<name>A0A841GX91_9BACT</name>
<keyword evidence="3" id="KW-1185">Reference proteome</keyword>
<organism evidence="2 3">
    <name type="scientific">Longimicrobium terrae</name>
    <dbReference type="NCBI Taxonomy" id="1639882"/>
    <lineage>
        <taxon>Bacteria</taxon>
        <taxon>Pseudomonadati</taxon>
        <taxon>Gemmatimonadota</taxon>
        <taxon>Longimicrobiia</taxon>
        <taxon>Longimicrobiales</taxon>
        <taxon>Longimicrobiaceae</taxon>
        <taxon>Longimicrobium</taxon>
    </lineage>
</organism>
<evidence type="ECO:0000313" key="3">
    <source>
        <dbReference type="Proteomes" id="UP000582837"/>
    </source>
</evidence>
<dbReference type="RefSeq" id="WP_170037257.1">
    <property type="nucleotide sequence ID" value="NZ_JABDTL010000002.1"/>
</dbReference>
<comment type="caution">
    <text evidence="2">The sequence shown here is derived from an EMBL/GenBank/DDBJ whole genome shotgun (WGS) entry which is preliminary data.</text>
</comment>
<protein>
    <submittedName>
        <fullName evidence="2">Uncharacterized protein</fullName>
    </submittedName>
</protein>
<feature type="compositionally biased region" description="Gly residues" evidence="1">
    <location>
        <begin position="146"/>
        <end position="179"/>
    </location>
</feature>
<gene>
    <name evidence="2" type="ORF">HNQ61_001211</name>
</gene>
<dbReference type="AlphaFoldDB" id="A0A841GX91"/>
<evidence type="ECO:0000256" key="1">
    <source>
        <dbReference type="SAM" id="MobiDB-lite"/>
    </source>
</evidence>
<dbReference type="EMBL" id="JACHIA010000002">
    <property type="protein sequence ID" value="MBB6069596.1"/>
    <property type="molecule type" value="Genomic_DNA"/>
</dbReference>